<dbReference type="GO" id="GO:0004794">
    <property type="term" value="F:threonine deaminase activity"/>
    <property type="evidence" value="ECO:0007669"/>
    <property type="project" value="TreeGrafter"/>
</dbReference>
<feature type="transmembrane region" description="Helical" evidence="6">
    <location>
        <begin position="17"/>
        <end position="37"/>
    </location>
</feature>
<evidence type="ECO:0000313" key="9">
    <source>
        <dbReference type="Proteomes" id="UP000054630"/>
    </source>
</evidence>
<protein>
    <recommendedName>
        <fullName evidence="4">L-serine deaminase</fullName>
    </recommendedName>
    <alternativeName>
        <fullName evidence="5">L-threonine dehydratase</fullName>
    </alternativeName>
</protein>
<comment type="cofactor">
    <cofactor evidence="1">
        <name>pyridoxal 5'-phosphate</name>
        <dbReference type="ChEBI" id="CHEBI:597326"/>
    </cofactor>
</comment>
<dbReference type="PANTHER" id="PTHR48078:SF14">
    <property type="entry name" value="L-SERINE AMMONIA-LYASE"/>
    <property type="match status" value="1"/>
</dbReference>
<sequence length="491" mass="55156">MKKDRCLYQVISVQVELISMVKTGIVYIINFSSAVFYDQVECILLKNFSFPDVTSMKFLPHMIELVLSWSFLSVSSDQNRMPIYICFGFSFLFLILLTRDRLNRFLFKFSYFYFFCRCCCPCYCYHYYCYYCFCCTGFLCLKIVNTSWTAMLLPLRRFFTDFCFSGSPCFGMSVEPSLKAHLEEEWFGLERLRQSFDAIRASPLYKRTPVLADCADVLGLDAGVCLNLKMESMQTSGSYKLRGVIWQMERYRALFNSPGRLQGMVTMSSGNYGIALATYCKHYNIPCHVIVPDECPPKKCTRMVDLRASVEVAHSSQAADTIDRLQAQNWTFMHPFDDLNLVCGYGTIMMELVDSVGQPDVVVVPAGPVAGGGLLCGMALAARLMELPTKVFGVDVVPESRRRDSLPGGEMRGFPEKYIGDNTFRIGFDCVDGMVTVNERDVLDASNCLLQMGIVLEPCAASTVAALLSGKLAVEAGQKIVSIVSSRDVDL</sequence>
<feature type="domain" description="Tryptophan synthase beta chain-like PALP" evidence="7">
    <location>
        <begin position="204"/>
        <end position="485"/>
    </location>
</feature>
<evidence type="ECO:0000313" key="8">
    <source>
        <dbReference type="EMBL" id="KRX14428.1"/>
    </source>
</evidence>
<dbReference type="Proteomes" id="UP000054630">
    <property type="component" value="Unassembled WGS sequence"/>
</dbReference>
<keyword evidence="6" id="KW-0472">Membrane</keyword>
<evidence type="ECO:0000256" key="6">
    <source>
        <dbReference type="SAM" id="Phobius"/>
    </source>
</evidence>
<dbReference type="Pfam" id="PF00291">
    <property type="entry name" value="PALP"/>
    <property type="match status" value="1"/>
</dbReference>
<dbReference type="AlphaFoldDB" id="A0A0V0RIW9"/>
<dbReference type="SUPFAM" id="SSF53686">
    <property type="entry name" value="Tryptophan synthase beta subunit-like PLP-dependent enzymes"/>
    <property type="match status" value="1"/>
</dbReference>
<dbReference type="GO" id="GO:0006565">
    <property type="term" value="P:L-serine catabolic process"/>
    <property type="evidence" value="ECO:0007669"/>
    <property type="project" value="TreeGrafter"/>
</dbReference>
<evidence type="ECO:0000256" key="4">
    <source>
        <dbReference type="ARBA" id="ARBA00041766"/>
    </source>
</evidence>
<accession>A0A0V0RIW9</accession>
<dbReference type="GO" id="GO:0003941">
    <property type="term" value="F:L-serine ammonia-lyase activity"/>
    <property type="evidence" value="ECO:0007669"/>
    <property type="project" value="TreeGrafter"/>
</dbReference>
<keyword evidence="9" id="KW-1185">Reference proteome</keyword>
<dbReference type="GO" id="GO:0006567">
    <property type="term" value="P:L-threonine catabolic process"/>
    <property type="evidence" value="ECO:0007669"/>
    <property type="project" value="TreeGrafter"/>
</dbReference>
<gene>
    <name evidence="8" type="primary">srr</name>
    <name evidence="8" type="ORF">T07_5956</name>
</gene>
<dbReference type="STRING" id="6336.A0A0V0RIW9"/>
<dbReference type="InterPro" id="IPR050147">
    <property type="entry name" value="Ser/Thr_Dehydratase"/>
</dbReference>
<dbReference type="EMBL" id="JYDL01000160">
    <property type="protein sequence ID" value="KRX14428.1"/>
    <property type="molecule type" value="Genomic_DNA"/>
</dbReference>
<evidence type="ECO:0000256" key="2">
    <source>
        <dbReference type="ARBA" id="ARBA00022898"/>
    </source>
</evidence>
<dbReference type="OrthoDB" id="4418812at2759"/>
<keyword evidence="6" id="KW-1133">Transmembrane helix</keyword>
<dbReference type="Gene3D" id="3.40.50.1100">
    <property type="match status" value="2"/>
</dbReference>
<dbReference type="InterPro" id="IPR001926">
    <property type="entry name" value="TrpB-like_PALP"/>
</dbReference>
<name>A0A0V0RIW9_9BILA</name>
<comment type="caution">
    <text evidence="8">The sequence shown here is derived from an EMBL/GenBank/DDBJ whole genome shotgun (WGS) entry which is preliminary data.</text>
</comment>
<dbReference type="InterPro" id="IPR036052">
    <property type="entry name" value="TrpB-like_PALP_sf"/>
</dbReference>
<dbReference type="PANTHER" id="PTHR48078">
    <property type="entry name" value="THREONINE DEHYDRATASE, MITOCHONDRIAL-RELATED"/>
    <property type="match status" value="1"/>
</dbReference>
<evidence type="ECO:0000256" key="5">
    <source>
        <dbReference type="ARBA" id="ARBA00042605"/>
    </source>
</evidence>
<evidence type="ECO:0000256" key="3">
    <source>
        <dbReference type="ARBA" id="ARBA00023239"/>
    </source>
</evidence>
<evidence type="ECO:0000259" key="7">
    <source>
        <dbReference type="Pfam" id="PF00291"/>
    </source>
</evidence>
<keyword evidence="6" id="KW-0812">Transmembrane</keyword>
<keyword evidence="2" id="KW-0663">Pyridoxal phosphate</keyword>
<dbReference type="GO" id="GO:0009097">
    <property type="term" value="P:isoleucine biosynthetic process"/>
    <property type="evidence" value="ECO:0007669"/>
    <property type="project" value="TreeGrafter"/>
</dbReference>
<reference evidence="8 9" key="1">
    <citation type="submission" date="2015-01" db="EMBL/GenBank/DDBJ databases">
        <title>Evolution of Trichinella species and genotypes.</title>
        <authorList>
            <person name="Korhonen P.K."/>
            <person name="Edoardo P."/>
            <person name="Giuseppe L.R."/>
            <person name="Gasser R.B."/>
        </authorList>
    </citation>
    <scope>NUCLEOTIDE SEQUENCE [LARGE SCALE GENOMIC DNA]</scope>
    <source>
        <strain evidence="8">ISS37</strain>
    </source>
</reference>
<proteinExistence type="predicted"/>
<feature type="transmembrane region" description="Helical" evidence="6">
    <location>
        <begin position="81"/>
        <end position="98"/>
    </location>
</feature>
<organism evidence="8 9">
    <name type="scientific">Trichinella nelsoni</name>
    <dbReference type="NCBI Taxonomy" id="6336"/>
    <lineage>
        <taxon>Eukaryota</taxon>
        <taxon>Metazoa</taxon>
        <taxon>Ecdysozoa</taxon>
        <taxon>Nematoda</taxon>
        <taxon>Enoplea</taxon>
        <taxon>Dorylaimia</taxon>
        <taxon>Trichinellida</taxon>
        <taxon>Trichinellidae</taxon>
        <taxon>Trichinella</taxon>
    </lineage>
</organism>
<keyword evidence="3" id="KW-0456">Lyase</keyword>
<evidence type="ECO:0000256" key="1">
    <source>
        <dbReference type="ARBA" id="ARBA00001933"/>
    </source>
</evidence>